<protein>
    <recommendedName>
        <fullName evidence="3">F-box domain-containing protein</fullName>
    </recommendedName>
</protein>
<dbReference type="AlphaFoldDB" id="A0AA39IRH5"/>
<gene>
    <name evidence="1" type="ORF">QR680_010400</name>
</gene>
<evidence type="ECO:0000313" key="1">
    <source>
        <dbReference type="EMBL" id="KAK0427738.1"/>
    </source>
</evidence>
<name>A0AA39IRH5_9BILA</name>
<accession>A0AA39IRH5</accession>
<dbReference type="Proteomes" id="UP001175271">
    <property type="component" value="Unassembled WGS sequence"/>
</dbReference>
<dbReference type="EMBL" id="JAUCMV010000001">
    <property type="protein sequence ID" value="KAK0427738.1"/>
    <property type="molecule type" value="Genomic_DNA"/>
</dbReference>
<comment type="caution">
    <text evidence="1">The sequence shown here is derived from an EMBL/GenBank/DDBJ whole genome shotgun (WGS) entry which is preliminary data.</text>
</comment>
<evidence type="ECO:0000313" key="2">
    <source>
        <dbReference type="Proteomes" id="UP001175271"/>
    </source>
</evidence>
<proteinExistence type="predicted"/>
<reference evidence="1" key="1">
    <citation type="submission" date="2023-06" db="EMBL/GenBank/DDBJ databases">
        <title>Genomic analysis of the entomopathogenic nematode Steinernema hermaphroditum.</title>
        <authorList>
            <person name="Schwarz E.M."/>
            <person name="Heppert J.K."/>
            <person name="Baniya A."/>
            <person name="Schwartz H.T."/>
            <person name="Tan C.-H."/>
            <person name="Antoshechkin I."/>
            <person name="Sternberg P.W."/>
            <person name="Goodrich-Blair H."/>
            <person name="Dillman A.R."/>
        </authorList>
    </citation>
    <scope>NUCLEOTIDE SEQUENCE</scope>
    <source>
        <strain evidence="1">PS9179</strain>
        <tissue evidence="1">Whole animal</tissue>
    </source>
</reference>
<sequence>MSCRQLEQIDFEKCDGIPLSALKSENRVAHPRLKALSLHNIPISVDDFVHFLTYVADNVDCEAVMWKSRKEVRKIVKCLLFHGRQCELFLCPAKPHSKVFSHLKFPNQAVNFRKNEEEMVMNVFAGWKINVSLFFDSVNIEMFPRNKNRRRRTR</sequence>
<organism evidence="1 2">
    <name type="scientific">Steinernema hermaphroditum</name>
    <dbReference type="NCBI Taxonomy" id="289476"/>
    <lineage>
        <taxon>Eukaryota</taxon>
        <taxon>Metazoa</taxon>
        <taxon>Ecdysozoa</taxon>
        <taxon>Nematoda</taxon>
        <taxon>Chromadorea</taxon>
        <taxon>Rhabditida</taxon>
        <taxon>Tylenchina</taxon>
        <taxon>Panagrolaimomorpha</taxon>
        <taxon>Strongyloidoidea</taxon>
        <taxon>Steinernematidae</taxon>
        <taxon>Steinernema</taxon>
    </lineage>
</organism>
<evidence type="ECO:0008006" key="3">
    <source>
        <dbReference type="Google" id="ProtNLM"/>
    </source>
</evidence>
<keyword evidence="2" id="KW-1185">Reference proteome</keyword>